<dbReference type="RefSeq" id="WP_148948500.1">
    <property type="nucleotide sequence ID" value="NZ_VTEH01000021.1"/>
</dbReference>
<evidence type="ECO:0000313" key="2">
    <source>
        <dbReference type="EMBL" id="TYR73188.1"/>
    </source>
</evidence>
<organism evidence="2 3">
    <name type="scientific">Rossellomorea vietnamensis</name>
    <dbReference type="NCBI Taxonomy" id="218284"/>
    <lineage>
        <taxon>Bacteria</taxon>
        <taxon>Bacillati</taxon>
        <taxon>Bacillota</taxon>
        <taxon>Bacilli</taxon>
        <taxon>Bacillales</taxon>
        <taxon>Bacillaceae</taxon>
        <taxon>Rossellomorea</taxon>
    </lineage>
</organism>
<evidence type="ECO:0000256" key="1">
    <source>
        <dbReference type="SAM" id="Phobius"/>
    </source>
</evidence>
<feature type="transmembrane region" description="Helical" evidence="1">
    <location>
        <begin position="36"/>
        <end position="53"/>
    </location>
</feature>
<feature type="transmembrane region" description="Helical" evidence="1">
    <location>
        <begin position="125"/>
        <end position="142"/>
    </location>
</feature>
<comment type="caution">
    <text evidence="2">The sequence shown here is derived from an EMBL/GenBank/DDBJ whole genome shotgun (WGS) entry which is preliminary data.</text>
</comment>
<dbReference type="AlphaFoldDB" id="A0A5D4K7D8"/>
<dbReference type="Proteomes" id="UP000323317">
    <property type="component" value="Unassembled WGS sequence"/>
</dbReference>
<dbReference type="InterPro" id="IPR048147">
    <property type="entry name" value="CBO0543-like"/>
</dbReference>
<feature type="transmembrane region" description="Helical" evidence="1">
    <location>
        <begin position="62"/>
        <end position="83"/>
    </location>
</feature>
<keyword evidence="1" id="KW-0472">Membrane</keyword>
<dbReference type="EMBL" id="VTEH01000021">
    <property type="protein sequence ID" value="TYR73188.1"/>
    <property type="molecule type" value="Genomic_DNA"/>
</dbReference>
<proteinExistence type="predicted"/>
<protein>
    <submittedName>
        <fullName evidence="2">Uncharacterized protein</fullName>
    </submittedName>
</protein>
<dbReference type="NCBIfam" id="NF041644">
    <property type="entry name" value="CBO0543_fam"/>
    <property type="match status" value="1"/>
</dbReference>
<name>A0A5D4K7D8_9BACI</name>
<keyword evidence="1" id="KW-1133">Transmembrane helix</keyword>
<reference evidence="2 3" key="1">
    <citation type="submission" date="2019-08" db="EMBL/GenBank/DDBJ databases">
        <title>Bacillus genomes from the desert of Cuatro Cienegas, Coahuila.</title>
        <authorList>
            <person name="Olmedo-Alvarez G."/>
        </authorList>
    </citation>
    <scope>NUCLEOTIDE SEQUENCE [LARGE SCALE GENOMIC DNA]</scope>
    <source>
        <strain evidence="2 3">CH40_1T</strain>
    </source>
</reference>
<gene>
    <name evidence="2" type="ORF">FZC79_20015</name>
</gene>
<evidence type="ECO:0000313" key="3">
    <source>
        <dbReference type="Proteomes" id="UP000323317"/>
    </source>
</evidence>
<feature type="transmembrane region" description="Helical" evidence="1">
    <location>
        <begin position="154"/>
        <end position="174"/>
    </location>
</feature>
<keyword evidence="1" id="KW-0812">Transmembrane</keyword>
<feature type="transmembrane region" description="Helical" evidence="1">
    <location>
        <begin position="95"/>
        <end position="113"/>
    </location>
</feature>
<accession>A0A5D4K7D8</accession>
<sequence length="186" mass="22054">MSVERNHLQEVRLLEDHLFSLEAEGWFHYEFLTPKWFLLLGFFVVPWVLWGLLKKRKVLSESILFGVIVMLITIILDTVGLQFRFWEYPIEFVPVIPRAFPFDLSMVPIPYMLMYQYFQTGRSFAIALVIMAASYAFIGEPFCEWLNLVHYVNWHYIYSFCYYILIGAAIRLLVNKIKRFETSGQG</sequence>